<accession>A0AA38J0S4</accession>
<gene>
    <name evidence="1" type="ORF">Zmor_000771</name>
</gene>
<dbReference type="Proteomes" id="UP001168821">
    <property type="component" value="Unassembled WGS sequence"/>
</dbReference>
<evidence type="ECO:0000313" key="2">
    <source>
        <dbReference type="Proteomes" id="UP001168821"/>
    </source>
</evidence>
<name>A0AA38J0S4_9CUCU</name>
<organism evidence="1 2">
    <name type="scientific">Zophobas morio</name>
    <dbReference type="NCBI Taxonomy" id="2755281"/>
    <lineage>
        <taxon>Eukaryota</taxon>
        <taxon>Metazoa</taxon>
        <taxon>Ecdysozoa</taxon>
        <taxon>Arthropoda</taxon>
        <taxon>Hexapoda</taxon>
        <taxon>Insecta</taxon>
        <taxon>Pterygota</taxon>
        <taxon>Neoptera</taxon>
        <taxon>Endopterygota</taxon>
        <taxon>Coleoptera</taxon>
        <taxon>Polyphaga</taxon>
        <taxon>Cucujiformia</taxon>
        <taxon>Tenebrionidae</taxon>
        <taxon>Zophobas</taxon>
    </lineage>
</organism>
<evidence type="ECO:0000313" key="1">
    <source>
        <dbReference type="EMBL" id="KAJ3665268.1"/>
    </source>
</evidence>
<dbReference type="AlphaFoldDB" id="A0AA38J0S4"/>
<sequence>MGLISCHGLTVDSAKKILRFGNKEFILNQHSIDSKPVRLIAYQNVNIRGNAETILPVRAEIKPGLAPGIIQPPDTPEKNLMIDSGLINTENGILVRVVNVFPKPMNMSEEVLAVCEPATKIVHHNEGLSDN</sequence>
<comment type="caution">
    <text evidence="1">The sequence shown here is derived from an EMBL/GenBank/DDBJ whole genome shotgun (WGS) entry which is preliminary data.</text>
</comment>
<proteinExistence type="predicted"/>
<reference evidence="1" key="1">
    <citation type="journal article" date="2023" name="G3 (Bethesda)">
        <title>Whole genome assemblies of Zophobas morio and Tenebrio molitor.</title>
        <authorList>
            <person name="Kaur S."/>
            <person name="Stinson S.A."/>
            <person name="diCenzo G.C."/>
        </authorList>
    </citation>
    <scope>NUCLEOTIDE SEQUENCE</scope>
    <source>
        <strain evidence="1">QUZm001</strain>
    </source>
</reference>
<protein>
    <submittedName>
        <fullName evidence="1">Uncharacterized protein</fullName>
    </submittedName>
</protein>
<keyword evidence="2" id="KW-1185">Reference proteome</keyword>
<dbReference type="EMBL" id="JALNTZ010000001">
    <property type="protein sequence ID" value="KAJ3665268.1"/>
    <property type="molecule type" value="Genomic_DNA"/>
</dbReference>